<evidence type="ECO:0000256" key="10">
    <source>
        <dbReference type="ARBA" id="ARBA00023136"/>
    </source>
</evidence>
<evidence type="ECO:0000256" key="13">
    <source>
        <dbReference type="SAM" id="Phobius"/>
    </source>
</evidence>
<feature type="transmembrane region" description="Helical" evidence="13">
    <location>
        <begin position="75"/>
        <end position="95"/>
    </location>
</feature>
<organism evidence="14 15">
    <name type="scientific">Lacticaseibacillus saniviri JCM 17471 = DSM 24301</name>
    <dbReference type="NCBI Taxonomy" id="1293598"/>
    <lineage>
        <taxon>Bacteria</taxon>
        <taxon>Bacillati</taxon>
        <taxon>Bacillota</taxon>
        <taxon>Bacilli</taxon>
        <taxon>Lactobacillales</taxon>
        <taxon>Lactobacillaceae</taxon>
        <taxon>Lacticaseibacillus</taxon>
    </lineage>
</organism>
<keyword evidence="15" id="KW-1185">Reference proteome</keyword>
<proteinExistence type="inferred from homology"/>
<dbReference type="RefSeq" id="WP_056993161.1">
    <property type="nucleotide sequence ID" value="NZ_JQCE01000057.1"/>
</dbReference>
<accession>A0A0R2MQX7</accession>
<keyword evidence="9" id="KW-0406">Ion transport</keyword>
<name>A0A0R2MQX7_9LACO</name>
<feature type="transmembrane region" description="Helical" evidence="13">
    <location>
        <begin position="148"/>
        <end position="177"/>
    </location>
</feature>
<dbReference type="AlphaFoldDB" id="A0A0R2MQX7"/>
<dbReference type="Proteomes" id="UP000050969">
    <property type="component" value="Unassembled WGS sequence"/>
</dbReference>
<keyword evidence="11" id="KW-0407">Ion channel</keyword>
<evidence type="ECO:0000256" key="3">
    <source>
        <dbReference type="ARBA" id="ARBA00022448"/>
    </source>
</evidence>
<evidence type="ECO:0000256" key="11">
    <source>
        <dbReference type="ARBA" id="ARBA00023303"/>
    </source>
</evidence>
<keyword evidence="8 13" id="KW-1133">Transmembrane helix</keyword>
<evidence type="ECO:0000313" key="14">
    <source>
        <dbReference type="EMBL" id="KRO16025.1"/>
    </source>
</evidence>
<feature type="transmembrane region" description="Helical" evidence="13">
    <location>
        <begin position="102"/>
        <end position="122"/>
    </location>
</feature>
<dbReference type="InterPro" id="IPR010617">
    <property type="entry name" value="TMEM175-like"/>
</dbReference>
<dbReference type="EMBL" id="JQCE01000057">
    <property type="protein sequence ID" value="KRO16025.1"/>
    <property type="molecule type" value="Genomic_DNA"/>
</dbReference>
<dbReference type="GO" id="GO:0016020">
    <property type="term" value="C:membrane"/>
    <property type="evidence" value="ECO:0007669"/>
    <property type="project" value="UniProtKB-SubCell"/>
</dbReference>
<reference evidence="14 15" key="1">
    <citation type="journal article" date="2015" name="Genome Announc.">
        <title>Expanding the biotechnology potential of lactobacilli through comparative genomics of 213 strains and associated genera.</title>
        <authorList>
            <person name="Sun Z."/>
            <person name="Harris H.M."/>
            <person name="McCann A."/>
            <person name="Guo C."/>
            <person name="Argimon S."/>
            <person name="Zhang W."/>
            <person name="Yang X."/>
            <person name="Jeffery I.B."/>
            <person name="Cooney J.C."/>
            <person name="Kagawa T.F."/>
            <person name="Liu W."/>
            <person name="Song Y."/>
            <person name="Salvetti E."/>
            <person name="Wrobel A."/>
            <person name="Rasinkangas P."/>
            <person name="Parkhill J."/>
            <person name="Rea M.C."/>
            <person name="O'Sullivan O."/>
            <person name="Ritari J."/>
            <person name="Douillard F.P."/>
            <person name="Paul Ross R."/>
            <person name="Yang R."/>
            <person name="Briner A.E."/>
            <person name="Felis G.E."/>
            <person name="de Vos W.M."/>
            <person name="Barrangou R."/>
            <person name="Klaenhammer T.R."/>
            <person name="Caufield P.W."/>
            <person name="Cui Y."/>
            <person name="Zhang H."/>
            <person name="O'Toole P.W."/>
        </authorList>
    </citation>
    <scope>NUCLEOTIDE SEQUENCE [LARGE SCALE GENOMIC DNA]</scope>
    <source>
        <strain evidence="14 15">DSM 24301</strain>
    </source>
</reference>
<keyword evidence="3" id="KW-0813">Transport</keyword>
<keyword evidence="7" id="KW-0630">Potassium</keyword>
<comment type="caution">
    <text evidence="14">The sequence shown here is derived from an EMBL/GenBank/DDBJ whole genome shotgun (WGS) entry which is preliminary data.</text>
</comment>
<gene>
    <name evidence="14" type="ORF">IV56_GL002024</name>
</gene>
<evidence type="ECO:0000313" key="15">
    <source>
        <dbReference type="Proteomes" id="UP000050969"/>
    </source>
</evidence>
<dbReference type="GO" id="GO:0005267">
    <property type="term" value="F:potassium channel activity"/>
    <property type="evidence" value="ECO:0007669"/>
    <property type="project" value="UniProtKB-KW"/>
</dbReference>
<sequence length="188" mass="21504">MNKGRIEAFTDAIVAIAATIMVLELKPPKVNTVAALLDEWPVFLAYLISFSLIYIVWYEHHNLFQRSGVISSSTYFLNGVWLFFLTLIPFVTAWIGESPNSVVAAVTYLLVMLLWTLAFQLMERQVTLDSDPHKRHYRLPRARFNFDLFLLGGLVIAFFVPFFAIVAVGLFSLILIVRMFQHREDSNG</sequence>
<feature type="transmembrane region" description="Helical" evidence="13">
    <location>
        <begin position="35"/>
        <end position="55"/>
    </location>
</feature>
<comment type="similarity">
    <text evidence="2">Belongs to the TMEM175 family.</text>
</comment>
<evidence type="ECO:0000256" key="2">
    <source>
        <dbReference type="ARBA" id="ARBA00006920"/>
    </source>
</evidence>
<evidence type="ECO:0000256" key="7">
    <source>
        <dbReference type="ARBA" id="ARBA00022958"/>
    </source>
</evidence>
<comment type="subcellular location">
    <subcellularLocation>
        <location evidence="1">Membrane</location>
        <topology evidence="1">Multi-pass membrane protein</topology>
    </subcellularLocation>
</comment>
<dbReference type="PATRIC" id="fig|1293598.4.peg.2110"/>
<dbReference type="Pfam" id="PF06736">
    <property type="entry name" value="TMEM175"/>
    <property type="match status" value="1"/>
</dbReference>
<protein>
    <submittedName>
        <fullName evidence="14">Integral membrane protein</fullName>
    </submittedName>
</protein>
<evidence type="ECO:0000256" key="1">
    <source>
        <dbReference type="ARBA" id="ARBA00004141"/>
    </source>
</evidence>
<keyword evidence="10 13" id="KW-0472">Membrane</keyword>
<dbReference type="STRING" id="1293598.IV56_GL002024"/>
<comment type="catalytic activity">
    <reaction evidence="12">
        <text>K(+)(in) = K(+)(out)</text>
        <dbReference type="Rhea" id="RHEA:29463"/>
        <dbReference type="ChEBI" id="CHEBI:29103"/>
    </reaction>
</comment>
<evidence type="ECO:0000256" key="8">
    <source>
        <dbReference type="ARBA" id="ARBA00022989"/>
    </source>
</evidence>
<evidence type="ECO:0000256" key="5">
    <source>
        <dbReference type="ARBA" id="ARBA00022692"/>
    </source>
</evidence>
<evidence type="ECO:0000256" key="6">
    <source>
        <dbReference type="ARBA" id="ARBA00022826"/>
    </source>
</evidence>
<keyword evidence="6" id="KW-0631">Potassium channel</keyword>
<evidence type="ECO:0000256" key="4">
    <source>
        <dbReference type="ARBA" id="ARBA00022538"/>
    </source>
</evidence>
<evidence type="ECO:0000256" key="12">
    <source>
        <dbReference type="ARBA" id="ARBA00034430"/>
    </source>
</evidence>
<keyword evidence="4" id="KW-0633">Potassium transport</keyword>
<dbReference type="GO" id="GO:0015252">
    <property type="term" value="F:proton channel activity"/>
    <property type="evidence" value="ECO:0007669"/>
    <property type="project" value="InterPro"/>
</dbReference>
<evidence type="ECO:0000256" key="9">
    <source>
        <dbReference type="ARBA" id="ARBA00023065"/>
    </source>
</evidence>
<keyword evidence="5 13" id="KW-0812">Transmembrane</keyword>